<dbReference type="Proteomes" id="UP000270296">
    <property type="component" value="Unassembled WGS sequence"/>
</dbReference>
<dbReference type="GO" id="GO:0005737">
    <property type="term" value="C:cytoplasm"/>
    <property type="evidence" value="ECO:0007669"/>
    <property type="project" value="TreeGrafter"/>
</dbReference>
<evidence type="ECO:0000259" key="5">
    <source>
        <dbReference type="PROSITE" id="PS50011"/>
    </source>
</evidence>
<accession>A0A183J7E1</accession>
<dbReference type="GO" id="GO:0005524">
    <property type="term" value="F:ATP binding"/>
    <property type="evidence" value="ECO:0007669"/>
    <property type="project" value="UniProtKB-KW"/>
</dbReference>
<organism evidence="8">
    <name type="scientific">Soboliphyme baturini</name>
    <dbReference type="NCBI Taxonomy" id="241478"/>
    <lineage>
        <taxon>Eukaryota</taxon>
        <taxon>Metazoa</taxon>
        <taxon>Ecdysozoa</taxon>
        <taxon>Nematoda</taxon>
        <taxon>Enoplea</taxon>
        <taxon>Dorylaimia</taxon>
        <taxon>Dioctophymatida</taxon>
        <taxon>Dioctophymatoidea</taxon>
        <taxon>Soboliphymatidae</taxon>
        <taxon>Soboliphyme</taxon>
    </lineage>
</organism>
<keyword evidence="7" id="KW-1185">Reference proteome</keyword>
<protein>
    <submittedName>
        <fullName evidence="8">Protein kinase domain-containing protein</fullName>
    </submittedName>
</protein>
<reference evidence="8" key="1">
    <citation type="submission" date="2016-06" db="UniProtKB">
        <authorList>
            <consortium name="WormBaseParasite"/>
        </authorList>
    </citation>
    <scope>IDENTIFICATION</scope>
</reference>
<keyword evidence="1" id="KW-0808">Transferase</keyword>
<evidence type="ECO:0000313" key="6">
    <source>
        <dbReference type="EMBL" id="VDP42977.1"/>
    </source>
</evidence>
<proteinExistence type="predicted"/>
<dbReference type="WBParaSite" id="SBAD_0001218201-mRNA-1">
    <property type="protein sequence ID" value="SBAD_0001218201-mRNA-1"/>
    <property type="gene ID" value="SBAD_0001218201"/>
</dbReference>
<dbReference type="Pfam" id="PF00069">
    <property type="entry name" value="Pkinase"/>
    <property type="match status" value="1"/>
</dbReference>
<dbReference type="PANTHER" id="PTHR11042:SF91">
    <property type="entry name" value="EUKARYOTIC TRANSLATION INITIATION FACTOR 2-ALPHA KINASE"/>
    <property type="match status" value="1"/>
</dbReference>
<dbReference type="InterPro" id="IPR000719">
    <property type="entry name" value="Prot_kinase_dom"/>
</dbReference>
<dbReference type="SUPFAM" id="SSF56112">
    <property type="entry name" value="Protein kinase-like (PK-like)"/>
    <property type="match status" value="1"/>
</dbReference>
<dbReference type="PROSITE" id="PS50011">
    <property type="entry name" value="PROTEIN_KINASE_DOM"/>
    <property type="match status" value="1"/>
</dbReference>
<dbReference type="PANTHER" id="PTHR11042">
    <property type="entry name" value="EUKARYOTIC TRANSLATION INITIATION FACTOR 2-ALPHA KINASE EIF2-ALPHA KINASE -RELATED"/>
    <property type="match status" value="1"/>
</dbReference>
<keyword evidence="2" id="KW-0547">Nucleotide-binding</keyword>
<evidence type="ECO:0000313" key="8">
    <source>
        <dbReference type="WBParaSite" id="SBAD_0001218201-mRNA-1"/>
    </source>
</evidence>
<name>A0A183J7E1_9BILA</name>
<dbReference type="AlphaFoldDB" id="A0A183J7E1"/>
<gene>
    <name evidence="6" type="ORF">SBAD_LOCUS11789</name>
</gene>
<evidence type="ECO:0000313" key="7">
    <source>
        <dbReference type="Proteomes" id="UP000270296"/>
    </source>
</evidence>
<keyword evidence="3" id="KW-0418">Kinase</keyword>
<dbReference type="Gene3D" id="1.10.510.10">
    <property type="entry name" value="Transferase(Phosphotransferase) domain 1"/>
    <property type="match status" value="1"/>
</dbReference>
<evidence type="ECO:0000256" key="3">
    <source>
        <dbReference type="ARBA" id="ARBA00022777"/>
    </source>
</evidence>
<dbReference type="GO" id="GO:0005634">
    <property type="term" value="C:nucleus"/>
    <property type="evidence" value="ECO:0007669"/>
    <property type="project" value="TreeGrafter"/>
</dbReference>
<dbReference type="EMBL" id="UZAM01016389">
    <property type="protein sequence ID" value="VDP42977.1"/>
    <property type="molecule type" value="Genomic_DNA"/>
</dbReference>
<dbReference type="InterPro" id="IPR050339">
    <property type="entry name" value="CC_SR_Kinase"/>
</dbReference>
<dbReference type="OrthoDB" id="5864419at2759"/>
<evidence type="ECO:0000256" key="2">
    <source>
        <dbReference type="ARBA" id="ARBA00022741"/>
    </source>
</evidence>
<dbReference type="InterPro" id="IPR011009">
    <property type="entry name" value="Kinase-like_dom_sf"/>
</dbReference>
<feature type="domain" description="Protein kinase" evidence="5">
    <location>
        <begin position="1"/>
        <end position="53"/>
    </location>
</feature>
<evidence type="ECO:0000256" key="4">
    <source>
        <dbReference type="ARBA" id="ARBA00022840"/>
    </source>
</evidence>
<evidence type="ECO:0000256" key="1">
    <source>
        <dbReference type="ARBA" id="ARBA00022679"/>
    </source>
</evidence>
<reference evidence="6 7" key="2">
    <citation type="submission" date="2018-11" db="EMBL/GenBank/DDBJ databases">
        <authorList>
            <consortium name="Pathogen Informatics"/>
        </authorList>
    </citation>
    <scope>NUCLEOTIDE SEQUENCE [LARGE SCALE GENOMIC DNA]</scope>
</reference>
<keyword evidence="4" id="KW-0067">ATP-binding</keyword>
<sequence>MQLCKKDTLKDWLNAHVEDRDELLMIRWFSQIVSAVKYVHDCGIIHRDLKVSS</sequence>
<dbReference type="GO" id="GO:0004694">
    <property type="term" value="F:eukaryotic translation initiation factor 2alpha kinase activity"/>
    <property type="evidence" value="ECO:0007669"/>
    <property type="project" value="TreeGrafter"/>
</dbReference>